<sequence length="253" mass="27407">MALGAFSLEGRIALVTGGGVGIGLGITKALLNAGAKVVITGRREEVLKEAVSTLGSNVFYFVNDIREKEKIPSLIEEIENNIGAIDILINNAGIHHKALAQETSDLDFEQIIQTNLLSVFSITRECARKMLERKRGSIIMIGSMAGLFGIDRVVAYSVSKTALIGLVNSLVTEYSKYNVRVNTIAPGWIESNMFLKAIEQDQPRKEKITNRIAMDHFGEPEDIGHAAVFLSSDAAKYITGIILPVDGGATVNF</sequence>
<dbReference type="NCBIfam" id="NF009466">
    <property type="entry name" value="PRK12826.1-2"/>
    <property type="match status" value="1"/>
</dbReference>
<dbReference type="EC" id="1.1.1.47" evidence="2"/>
<dbReference type="PANTHER" id="PTHR42879:SF2">
    <property type="entry name" value="3-OXOACYL-[ACYL-CARRIER-PROTEIN] REDUCTASE FABG"/>
    <property type="match status" value="1"/>
</dbReference>
<dbReference type="RefSeq" id="WP_119985468.1">
    <property type="nucleotide sequence ID" value="NZ_CP032489.1"/>
</dbReference>
<dbReference type="AlphaFoldDB" id="A0A386HN51"/>
<protein>
    <submittedName>
        <fullName evidence="2">Glucose 1-dehydrogenase</fullName>
        <ecNumber evidence="2">1.1.1.47</ecNumber>
    </submittedName>
</protein>
<gene>
    <name evidence="2" type="ORF">D6B99_04345</name>
</gene>
<organism evidence="2 3">
    <name type="scientific">Arachidicoccus soli</name>
    <dbReference type="NCBI Taxonomy" id="2341117"/>
    <lineage>
        <taxon>Bacteria</taxon>
        <taxon>Pseudomonadati</taxon>
        <taxon>Bacteroidota</taxon>
        <taxon>Chitinophagia</taxon>
        <taxon>Chitinophagales</taxon>
        <taxon>Chitinophagaceae</taxon>
        <taxon>Arachidicoccus</taxon>
    </lineage>
</organism>
<dbReference type="Proteomes" id="UP000266118">
    <property type="component" value="Chromosome"/>
</dbReference>
<evidence type="ECO:0000313" key="2">
    <source>
        <dbReference type="EMBL" id="AYD46911.1"/>
    </source>
</evidence>
<keyword evidence="3" id="KW-1185">Reference proteome</keyword>
<dbReference type="SUPFAM" id="SSF51735">
    <property type="entry name" value="NAD(P)-binding Rossmann-fold domains"/>
    <property type="match status" value="1"/>
</dbReference>
<dbReference type="PRINTS" id="PR00081">
    <property type="entry name" value="GDHRDH"/>
</dbReference>
<dbReference type="OrthoDB" id="597477at2"/>
<proteinExistence type="inferred from homology"/>
<accession>A0A386HN51</accession>
<dbReference type="InterPro" id="IPR036291">
    <property type="entry name" value="NAD(P)-bd_dom_sf"/>
</dbReference>
<dbReference type="InterPro" id="IPR050259">
    <property type="entry name" value="SDR"/>
</dbReference>
<comment type="similarity">
    <text evidence="1">Belongs to the short-chain dehydrogenases/reductases (SDR) family.</text>
</comment>
<dbReference type="NCBIfam" id="NF005559">
    <property type="entry name" value="PRK07231.1"/>
    <property type="match status" value="1"/>
</dbReference>
<evidence type="ECO:0000313" key="3">
    <source>
        <dbReference type="Proteomes" id="UP000266118"/>
    </source>
</evidence>
<dbReference type="KEGG" id="ark:D6B99_04345"/>
<dbReference type="EMBL" id="CP032489">
    <property type="protein sequence ID" value="AYD46911.1"/>
    <property type="molecule type" value="Genomic_DNA"/>
</dbReference>
<dbReference type="GO" id="GO:0047936">
    <property type="term" value="F:glucose 1-dehydrogenase [NAD(P)+] activity"/>
    <property type="evidence" value="ECO:0007669"/>
    <property type="project" value="UniProtKB-EC"/>
</dbReference>
<dbReference type="PRINTS" id="PR00080">
    <property type="entry name" value="SDRFAMILY"/>
</dbReference>
<dbReference type="Pfam" id="PF13561">
    <property type="entry name" value="adh_short_C2"/>
    <property type="match status" value="1"/>
</dbReference>
<reference evidence="2 3" key="1">
    <citation type="submission" date="2018-09" db="EMBL/GenBank/DDBJ databases">
        <title>Arachidicoccus sp. nov., a bacterium isolated from soil.</title>
        <authorList>
            <person name="Weon H.-Y."/>
            <person name="Kwon S.-W."/>
            <person name="Lee S.A."/>
        </authorList>
    </citation>
    <scope>NUCLEOTIDE SEQUENCE [LARGE SCALE GENOMIC DNA]</scope>
    <source>
        <strain evidence="2 3">KIS59-12</strain>
    </source>
</reference>
<name>A0A386HN51_9BACT</name>
<evidence type="ECO:0000256" key="1">
    <source>
        <dbReference type="ARBA" id="ARBA00006484"/>
    </source>
</evidence>
<dbReference type="InterPro" id="IPR002347">
    <property type="entry name" value="SDR_fam"/>
</dbReference>
<dbReference type="PANTHER" id="PTHR42879">
    <property type="entry name" value="3-OXOACYL-(ACYL-CARRIER-PROTEIN) REDUCTASE"/>
    <property type="match status" value="1"/>
</dbReference>
<keyword evidence="2" id="KW-0560">Oxidoreductase</keyword>
<dbReference type="FunFam" id="3.40.50.720:FF:000084">
    <property type="entry name" value="Short-chain dehydrogenase reductase"/>
    <property type="match status" value="1"/>
</dbReference>
<dbReference type="Gene3D" id="3.40.50.720">
    <property type="entry name" value="NAD(P)-binding Rossmann-like Domain"/>
    <property type="match status" value="1"/>
</dbReference>